<evidence type="ECO:0000313" key="14">
    <source>
        <dbReference type="Proteomes" id="UP001221898"/>
    </source>
</evidence>
<comment type="caution">
    <text evidence="13">The sequence shown here is derived from an EMBL/GenBank/DDBJ whole genome shotgun (WGS) entry which is preliminary data.</text>
</comment>
<dbReference type="PROSITE" id="PS51257">
    <property type="entry name" value="PROKAR_LIPOPROTEIN"/>
    <property type="match status" value="1"/>
</dbReference>
<name>A0AAD7WIL2_9TELE</name>
<proteinExistence type="inferred from homology"/>
<evidence type="ECO:0000256" key="6">
    <source>
        <dbReference type="ARBA" id="ARBA00023157"/>
    </source>
</evidence>
<keyword evidence="8" id="KW-0393">Immunoglobulin domain</keyword>
<evidence type="ECO:0000256" key="3">
    <source>
        <dbReference type="ARBA" id="ARBA00022729"/>
    </source>
</evidence>
<comment type="similarity">
    <text evidence="9">Belongs to the SKINT family.</text>
</comment>
<dbReference type="GO" id="GO:0005102">
    <property type="term" value="F:signaling receptor binding"/>
    <property type="evidence" value="ECO:0007669"/>
    <property type="project" value="TreeGrafter"/>
</dbReference>
<feature type="signal peptide" evidence="11">
    <location>
        <begin position="1"/>
        <end position="24"/>
    </location>
</feature>
<dbReference type="FunFam" id="2.60.40.10:FF:000142">
    <property type="entry name" value="V-set domain-containing T-cell activation inhibitor 1"/>
    <property type="match status" value="1"/>
</dbReference>
<dbReference type="InterPro" id="IPR003599">
    <property type="entry name" value="Ig_sub"/>
</dbReference>
<dbReference type="Pfam" id="PF07686">
    <property type="entry name" value="V-set"/>
    <property type="match status" value="1"/>
</dbReference>
<evidence type="ECO:0000256" key="10">
    <source>
        <dbReference type="SAM" id="Phobius"/>
    </source>
</evidence>
<dbReference type="SUPFAM" id="SSF48726">
    <property type="entry name" value="Immunoglobulin"/>
    <property type="match status" value="2"/>
</dbReference>
<sequence>MKRSSGLSAISFVLPFFLVFSCSAKFEISVPNAPLVALYGQDAVLVCTFPVGGTFDASSSVITWQRGLEVIHSFYNSQDQLDLQSRRYANRTHLDHSALGRGDASLRLDRVTLGDAGDYTCSISTPIVSQKKTFCMKVAAFYTEPHLQVTVTPQGLELKLTSRGYPTPKVRWLDSSGGEVSNETVTNLATDTQGLYVVSSSLTQERGSNSTLTFVLQNDDLQQELRREFSLQTEAAVALDVERRSGLYVILPVILLGLVLGVMLLLWLRDNFDRLKTIFSRKDKSGSIV</sequence>
<dbReference type="PANTHER" id="PTHR24100">
    <property type="entry name" value="BUTYROPHILIN"/>
    <property type="match status" value="1"/>
</dbReference>
<evidence type="ECO:0000256" key="9">
    <source>
        <dbReference type="ARBA" id="ARBA00038221"/>
    </source>
</evidence>
<dbReference type="AlphaFoldDB" id="A0AAD7WIL2"/>
<evidence type="ECO:0000256" key="7">
    <source>
        <dbReference type="ARBA" id="ARBA00023180"/>
    </source>
</evidence>
<dbReference type="Gene3D" id="2.60.40.10">
    <property type="entry name" value="Immunoglobulins"/>
    <property type="match status" value="2"/>
</dbReference>
<keyword evidence="6" id="KW-1015">Disulfide bond</keyword>
<feature type="chain" id="PRO_5042245926" description="Ig-like domain-containing protein" evidence="11">
    <location>
        <begin position="25"/>
        <end position="289"/>
    </location>
</feature>
<dbReference type="GO" id="GO:0009897">
    <property type="term" value="C:external side of plasma membrane"/>
    <property type="evidence" value="ECO:0007669"/>
    <property type="project" value="TreeGrafter"/>
</dbReference>
<evidence type="ECO:0000256" key="5">
    <source>
        <dbReference type="ARBA" id="ARBA00023136"/>
    </source>
</evidence>
<dbReference type="Pfam" id="PF22705">
    <property type="entry name" value="C2-set_3"/>
    <property type="match status" value="1"/>
</dbReference>
<accession>A0AAD7WIL2</accession>
<organism evidence="13 14">
    <name type="scientific">Aldrovandia affinis</name>
    <dbReference type="NCBI Taxonomy" id="143900"/>
    <lineage>
        <taxon>Eukaryota</taxon>
        <taxon>Metazoa</taxon>
        <taxon>Chordata</taxon>
        <taxon>Craniata</taxon>
        <taxon>Vertebrata</taxon>
        <taxon>Euteleostomi</taxon>
        <taxon>Actinopterygii</taxon>
        <taxon>Neopterygii</taxon>
        <taxon>Teleostei</taxon>
        <taxon>Notacanthiformes</taxon>
        <taxon>Halosauridae</taxon>
        <taxon>Aldrovandia</taxon>
    </lineage>
</organism>
<dbReference type="GO" id="GO:0050863">
    <property type="term" value="P:regulation of T cell activation"/>
    <property type="evidence" value="ECO:0007669"/>
    <property type="project" value="UniProtKB-ARBA"/>
</dbReference>
<evidence type="ECO:0000256" key="11">
    <source>
        <dbReference type="SAM" id="SignalP"/>
    </source>
</evidence>
<dbReference type="InterPro" id="IPR013783">
    <property type="entry name" value="Ig-like_fold"/>
</dbReference>
<protein>
    <recommendedName>
        <fullName evidence="12">Ig-like domain-containing protein</fullName>
    </recommendedName>
</protein>
<dbReference type="InterPro" id="IPR013106">
    <property type="entry name" value="Ig_V-set"/>
</dbReference>
<keyword evidence="4 10" id="KW-1133">Transmembrane helix</keyword>
<feature type="domain" description="Ig-like" evidence="12">
    <location>
        <begin position="15"/>
        <end position="135"/>
    </location>
</feature>
<dbReference type="GO" id="GO:1903037">
    <property type="term" value="P:regulation of leukocyte cell-cell adhesion"/>
    <property type="evidence" value="ECO:0007669"/>
    <property type="project" value="UniProtKB-ARBA"/>
</dbReference>
<evidence type="ECO:0000259" key="12">
    <source>
        <dbReference type="PROSITE" id="PS50835"/>
    </source>
</evidence>
<keyword evidence="5 10" id="KW-0472">Membrane</keyword>
<keyword evidence="14" id="KW-1185">Reference proteome</keyword>
<dbReference type="InterPro" id="IPR036179">
    <property type="entry name" value="Ig-like_dom_sf"/>
</dbReference>
<evidence type="ECO:0000256" key="1">
    <source>
        <dbReference type="ARBA" id="ARBA00004370"/>
    </source>
</evidence>
<dbReference type="EMBL" id="JAINUG010000092">
    <property type="protein sequence ID" value="KAJ8398173.1"/>
    <property type="molecule type" value="Genomic_DNA"/>
</dbReference>
<dbReference type="GO" id="GO:0042110">
    <property type="term" value="P:T cell activation"/>
    <property type="evidence" value="ECO:0007669"/>
    <property type="project" value="UniProtKB-ARBA"/>
</dbReference>
<evidence type="ECO:0000256" key="4">
    <source>
        <dbReference type="ARBA" id="ARBA00022989"/>
    </source>
</evidence>
<dbReference type="GO" id="GO:0050852">
    <property type="term" value="P:T cell receptor signaling pathway"/>
    <property type="evidence" value="ECO:0007669"/>
    <property type="project" value="TreeGrafter"/>
</dbReference>
<evidence type="ECO:0000313" key="13">
    <source>
        <dbReference type="EMBL" id="KAJ8398173.1"/>
    </source>
</evidence>
<evidence type="ECO:0000256" key="2">
    <source>
        <dbReference type="ARBA" id="ARBA00022692"/>
    </source>
</evidence>
<dbReference type="GO" id="GO:0001817">
    <property type="term" value="P:regulation of cytokine production"/>
    <property type="evidence" value="ECO:0007669"/>
    <property type="project" value="TreeGrafter"/>
</dbReference>
<keyword evidence="2 10" id="KW-0812">Transmembrane</keyword>
<dbReference type="PANTHER" id="PTHR24100:SF145">
    <property type="entry name" value="CD276 ANTIGEN"/>
    <property type="match status" value="1"/>
</dbReference>
<dbReference type="SMART" id="SM00409">
    <property type="entry name" value="IG"/>
    <property type="match status" value="1"/>
</dbReference>
<dbReference type="InterPro" id="IPR050504">
    <property type="entry name" value="IgSF_BTN/MOG"/>
</dbReference>
<gene>
    <name evidence="13" type="ORF">AAFF_G00430170</name>
</gene>
<dbReference type="FunFam" id="2.60.40.10:FF:000088">
    <property type="entry name" value="Butyrophilin subfamily 1 member A1"/>
    <property type="match status" value="1"/>
</dbReference>
<dbReference type="InterPro" id="IPR053896">
    <property type="entry name" value="BTN3A2-like_Ig-C"/>
</dbReference>
<feature type="transmembrane region" description="Helical" evidence="10">
    <location>
        <begin position="247"/>
        <end position="268"/>
    </location>
</feature>
<comment type="subcellular location">
    <subcellularLocation>
        <location evidence="1">Membrane</location>
    </subcellularLocation>
</comment>
<keyword evidence="7" id="KW-0325">Glycoprotein</keyword>
<dbReference type="PROSITE" id="PS50835">
    <property type="entry name" value="IG_LIKE"/>
    <property type="match status" value="1"/>
</dbReference>
<evidence type="ECO:0000256" key="8">
    <source>
        <dbReference type="ARBA" id="ARBA00023319"/>
    </source>
</evidence>
<dbReference type="Proteomes" id="UP001221898">
    <property type="component" value="Unassembled WGS sequence"/>
</dbReference>
<reference evidence="13" key="1">
    <citation type="journal article" date="2023" name="Science">
        <title>Genome structures resolve the early diversification of teleost fishes.</title>
        <authorList>
            <person name="Parey E."/>
            <person name="Louis A."/>
            <person name="Montfort J."/>
            <person name="Bouchez O."/>
            <person name="Roques C."/>
            <person name="Iampietro C."/>
            <person name="Lluch J."/>
            <person name="Castinel A."/>
            <person name="Donnadieu C."/>
            <person name="Desvignes T."/>
            <person name="Floi Bucao C."/>
            <person name="Jouanno E."/>
            <person name="Wen M."/>
            <person name="Mejri S."/>
            <person name="Dirks R."/>
            <person name="Jansen H."/>
            <person name="Henkel C."/>
            <person name="Chen W.J."/>
            <person name="Zahm M."/>
            <person name="Cabau C."/>
            <person name="Klopp C."/>
            <person name="Thompson A.W."/>
            <person name="Robinson-Rechavi M."/>
            <person name="Braasch I."/>
            <person name="Lecointre G."/>
            <person name="Bobe J."/>
            <person name="Postlethwait J.H."/>
            <person name="Berthelot C."/>
            <person name="Roest Crollius H."/>
            <person name="Guiguen Y."/>
        </authorList>
    </citation>
    <scope>NUCLEOTIDE SEQUENCE</scope>
    <source>
        <strain evidence="13">NC1722</strain>
    </source>
</reference>
<keyword evidence="3 11" id="KW-0732">Signal</keyword>
<dbReference type="InterPro" id="IPR007110">
    <property type="entry name" value="Ig-like_dom"/>
</dbReference>